<dbReference type="Proteomes" id="UP001602119">
    <property type="component" value="Unassembled WGS sequence"/>
</dbReference>
<dbReference type="SUPFAM" id="SSF143011">
    <property type="entry name" value="RelE-like"/>
    <property type="match status" value="1"/>
</dbReference>
<dbReference type="PANTHER" id="PTHR35601:SF1">
    <property type="entry name" value="TOXIN RELE"/>
    <property type="match status" value="1"/>
</dbReference>
<dbReference type="RefSeq" id="WP_387347411.1">
    <property type="nucleotide sequence ID" value="NZ_JBIAXI010000037.1"/>
</dbReference>
<dbReference type="EMBL" id="JBIAXI010000037">
    <property type="protein sequence ID" value="MFF4778812.1"/>
    <property type="molecule type" value="Genomic_DNA"/>
</dbReference>
<evidence type="ECO:0000313" key="3">
    <source>
        <dbReference type="EMBL" id="MFF4778812.1"/>
    </source>
</evidence>
<dbReference type="Gene3D" id="3.30.2310.20">
    <property type="entry name" value="RelE-like"/>
    <property type="match status" value="1"/>
</dbReference>
<comment type="caution">
    <text evidence="3">The sequence shown here is derived from an EMBL/GenBank/DDBJ whole genome shotgun (WGS) entry which is preliminary data.</text>
</comment>
<name>A0ABW6VHJ7_MICFU</name>
<reference evidence="3 4" key="1">
    <citation type="submission" date="2024-10" db="EMBL/GenBank/DDBJ databases">
        <title>The Natural Products Discovery Center: Release of the First 8490 Sequenced Strains for Exploring Actinobacteria Biosynthetic Diversity.</title>
        <authorList>
            <person name="Kalkreuter E."/>
            <person name="Kautsar S.A."/>
            <person name="Yang D."/>
            <person name="Bader C.D."/>
            <person name="Teijaro C.N."/>
            <person name="Fluegel L."/>
            <person name="Davis C.M."/>
            <person name="Simpson J.R."/>
            <person name="Lauterbach L."/>
            <person name="Steele A.D."/>
            <person name="Gui C."/>
            <person name="Meng S."/>
            <person name="Li G."/>
            <person name="Viehrig K."/>
            <person name="Ye F."/>
            <person name="Su P."/>
            <person name="Kiefer A.F."/>
            <person name="Nichols A."/>
            <person name="Cepeda A.J."/>
            <person name="Yan W."/>
            <person name="Fan B."/>
            <person name="Jiang Y."/>
            <person name="Adhikari A."/>
            <person name="Zheng C.-J."/>
            <person name="Schuster L."/>
            <person name="Cowan T.M."/>
            <person name="Smanski M.J."/>
            <person name="Chevrette M.G."/>
            <person name="De Carvalho L.P.S."/>
            <person name="Shen B."/>
        </authorList>
    </citation>
    <scope>NUCLEOTIDE SEQUENCE [LARGE SCALE GENOMIC DNA]</scope>
    <source>
        <strain evidence="3 4">NPDC001281</strain>
    </source>
</reference>
<sequence>MTSADATRYEIRLAASAARKLETWPPNGLSLSAAAAVAEFLSGPLLDDPYRLGMPLRGKLAGLLSARRGAYRVVYSVDDDKGLVHVVRVDHRLDAYRA</sequence>
<protein>
    <submittedName>
        <fullName evidence="3">Type II toxin-antitoxin system RelE/ParE family toxin</fullName>
    </submittedName>
</protein>
<dbReference type="InterPro" id="IPR007712">
    <property type="entry name" value="RelE/ParE_toxin"/>
</dbReference>
<dbReference type="PANTHER" id="PTHR35601">
    <property type="entry name" value="TOXIN RELE"/>
    <property type="match status" value="1"/>
</dbReference>
<organism evidence="3 4">
    <name type="scientific">Microtetraspora fusca</name>
    <dbReference type="NCBI Taxonomy" id="1997"/>
    <lineage>
        <taxon>Bacteria</taxon>
        <taxon>Bacillati</taxon>
        <taxon>Actinomycetota</taxon>
        <taxon>Actinomycetes</taxon>
        <taxon>Streptosporangiales</taxon>
        <taxon>Streptosporangiaceae</taxon>
        <taxon>Microtetraspora</taxon>
    </lineage>
</organism>
<dbReference type="Pfam" id="PF05016">
    <property type="entry name" value="ParE_toxin"/>
    <property type="match status" value="1"/>
</dbReference>
<keyword evidence="2" id="KW-1277">Toxin-antitoxin system</keyword>
<evidence type="ECO:0000256" key="2">
    <source>
        <dbReference type="ARBA" id="ARBA00022649"/>
    </source>
</evidence>
<accession>A0ABW6VHJ7</accession>
<proteinExistence type="inferred from homology"/>
<dbReference type="InterPro" id="IPR035093">
    <property type="entry name" value="RelE/ParE_toxin_dom_sf"/>
</dbReference>
<comment type="similarity">
    <text evidence="1">Belongs to the RelE toxin family.</text>
</comment>
<evidence type="ECO:0000256" key="1">
    <source>
        <dbReference type="ARBA" id="ARBA00006226"/>
    </source>
</evidence>
<gene>
    <name evidence="3" type="ORF">ACFY05_38900</name>
</gene>
<evidence type="ECO:0000313" key="4">
    <source>
        <dbReference type="Proteomes" id="UP001602119"/>
    </source>
</evidence>
<keyword evidence="4" id="KW-1185">Reference proteome</keyword>